<evidence type="ECO:0000256" key="1">
    <source>
        <dbReference type="ARBA" id="ARBA00023015"/>
    </source>
</evidence>
<keyword evidence="2" id="KW-0804">Transcription</keyword>
<protein>
    <submittedName>
        <fullName evidence="3">Transcriptional regulator</fullName>
    </submittedName>
</protein>
<sequence length="304" mass="33461">MTPPLTPQEELAALIERFTNGDGAFPTAIGPLSLYRLSEPSLPVSGAFRPVSGLFQPSLCVVAQGRKRVTLADETYVYDTAHCLLMSVDLPLFAEVMEATPEKPCLSMRLDLDAGEIGALIVEADRKMGKAAASGRGVAVSPIDGSLLGAVVRLLRLLETPDDIPILAPMAIREIYYRLLRGEHGARLCQIALENSQTQRIARAIDWLGRHFDKPVHIDDIAREANMSPAGLHRHFKAVTAMSPLQYQKHLRLEAARRLMLREDLDAATAGLQVGYESPSQFSREYRRLYGAPPLRDLARLRGS</sequence>
<dbReference type="GO" id="GO:0043565">
    <property type="term" value="F:sequence-specific DNA binding"/>
    <property type="evidence" value="ECO:0007669"/>
    <property type="project" value="InterPro"/>
</dbReference>
<evidence type="ECO:0000313" key="3">
    <source>
        <dbReference type="EMBL" id="BDI33503.1"/>
    </source>
</evidence>
<name>A0A402D0R7_9BACT</name>
<dbReference type="InterPro" id="IPR009057">
    <property type="entry name" value="Homeodomain-like_sf"/>
</dbReference>
<dbReference type="RefSeq" id="WP_174721490.1">
    <property type="nucleotide sequence ID" value="NZ_AP025739.1"/>
</dbReference>
<dbReference type="InterPro" id="IPR018060">
    <property type="entry name" value="HTH_AraC"/>
</dbReference>
<gene>
    <name evidence="3" type="ORF">CCAX7_55540</name>
</gene>
<dbReference type="PROSITE" id="PS01124">
    <property type="entry name" value="HTH_ARAC_FAMILY_2"/>
    <property type="match status" value="1"/>
</dbReference>
<dbReference type="PANTHER" id="PTHR43436">
    <property type="entry name" value="ARAC-FAMILY TRANSCRIPTIONAL REGULATOR"/>
    <property type="match status" value="1"/>
</dbReference>
<dbReference type="PANTHER" id="PTHR43436:SF1">
    <property type="entry name" value="TRANSCRIPTIONAL REGULATORY PROTEIN"/>
    <property type="match status" value="1"/>
</dbReference>
<reference evidence="3 4" key="1">
    <citation type="journal article" date="2019" name="Int. J. Syst. Evol. Microbiol.">
        <title>Capsulimonas corticalis gen. nov., sp. nov., an aerobic capsulated bacterium, of a novel bacterial order, Capsulimonadales ord. nov., of the class Armatimonadia of the phylum Armatimonadetes.</title>
        <authorList>
            <person name="Li J."/>
            <person name="Kudo C."/>
            <person name="Tonouchi A."/>
        </authorList>
    </citation>
    <scope>NUCLEOTIDE SEQUENCE [LARGE SCALE GENOMIC DNA]</scope>
    <source>
        <strain evidence="3 4">AX-7</strain>
    </source>
</reference>
<dbReference type="Pfam" id="PF06719">
    <property type="entry name" value="AraC_N"/>
    <property type="match status" value="1"/>
</dbReference>
<dbReference type="Gene3D" id="1.10.10.60">
    <property type="entry name" value="Homeodomain-like"/>
    <property type="match status" value="2"/>
</dbReference>
<dbReference type="EMBL" id="AP025739">
    <property type="protein sequence ID" value="BDI33503.1"/>
    <property type="molecule type" value="Genomic_DNA"/>
</dbReference>
<dbReference type="Pfam" id="PF12833">
    <property type="entry name" value="HTH_18"/>
    <property type="match status" value="1"/>
</dbReference>
<organism evidence="3 4">
    <name type="scientific">Capsulimonas corticalis</name>
    <dbReference type="NCBI Taxonomy" id="2219043"/>
    <lineage>
        <taxon>Bacteria</taxon>
        <taxon>Bacillati</taxon>
        <taxon>Armatimonadota</taxon>
        <taxon>Armatimonadia</taxon>
        <taxon>Capsulimonadales</taxon>
        <taxon>Capsulimonadaceae</taxon>
        <taxon>Capsulimonas</taxon>
    </lineage>
</organism>
<accession>A0A402D0R7</accession>
<dbReference type="KEGG" id="ccot:CCAX7_55540"/>
<dbReference type="SMART" id="SM00342">
    <property type="entry name" value="HTH_ARAC"/>
    <property type="match status" value="1"/>
</dbReference>
<evidence type="ECO:0000256" key="2">
    <source>
        <dbReference type="ARBA" id="ARBA00023163"/>
    </source>
</evidence>
<proteinExistence type="predicted"/>
<keyword evidence="4" id="KW-1185">Reference proteome</keyword>
<evidence type="ECO:0000313" key="4">
    <source>
        <dbReference type="Proteomes" id="UP000287394"/>
    </source>
</evidence>
<dbReference type="InterPro" id="IPR009594">
    <property type="entry name" value="Tscrpt_reg_HTH_AraC_N"/>
</dbReference>
<keyword evidence="1" id="KW-0805">Transcription regulation</keyword>
<dbReference type="AlphaFoldDB" id="A0A402D0R7"/>
<dbReference type="GO" id="GO:0003700">
    <property type="term" value="F:DNA-binding transcription factor activity"/>
    <property type="evidence" value="ECO:0007669"/>
    <property type="project" value="InterPro"/>
</dbReference>
<dbReference type="SUPFAM" id="SSF46689">
    <property type="entry name" value="Homeodomain-like"/>
    <property type="match status" value="2"/>
</dbReference>
<dbReference type="Proteomes" id="UP000287394">
    <property type="component" value="Chromosome"/>
</dbReference>